<dbReference type="GO" id="GO:0006353">
    <property type="term" value="P:DNA-templated transcription termination"/>
    <property type="evidence" value="ECO:0007669"/>
    <property type="project" value="UniProtKB-UniRule"/>
</dbReference>
<dbReference type="Proteomes" id="UP000823933">
    <property type="component" value="Unassembled WGS sequence"/>
</dbReference>
<dbReference type="InterPro" id="IPR011605">
    <property type="entry name" value="NusB_fam"/>
</dbReference>
<evidence type="ECO:0000256" key="1">
    <source>
        <dbReference type="ARBA" id="ARBA00005952"/>
    </source>
</evidence>
<evidence type="ECO:0000259" key="7">
    <source>
        <dbReference type="Pfam" id="PF01029"/>
    </source>
</evidence>
<reference evidence="8" key="1">
    <citation type="journal article" date="2021" name="PeerJ">
        <title>Extensive microbial diversity within the chicken gut microbiome revealed by metagenomics and culture.</title>
        <authorList>
            <person name="Gilroy R."/>
            <person name="Ravi A."/>
            <person name="Getino M."/>
            <person name="Pursley I."/>
            <person name="Horton D.L."/>
            <person name="Alikhan N.F."/>
            <person name="Baker D."/>
            <person name="Gharbi K."/>
            <person name="Hall N."/>
            <person name="Watson M."/>
            <person name="Adriaenssens E.M."/>
            <person name="Foster-Nyarko E."/>
            <person name="Jarju S."/>
            <person name="Secka A."/>
            <person name="Antonio M."/>
            <person name="Oren A."/>
            <person name="Chaudhuri R.R."/>
            <person name="La Ragione R."/>
            <person name="Hildebrand F."/>
            <person name="Pallen M.J."/>
        </authorList>
    </citation>
    <scope>NUCLEOTIDE SEQUENCE</scope>
    <source>
        <strain evidence="8">ChiHcolR34-3080</strain>
    </source>
</reference>
<dbReference type="EMBL" id="DXHQ01000078">
    <property type="protein sequence ID" value="HIW09112.1"/>
    <property type="molecule type" value="Genomic_DNA"/>
</dbReference>
<evidence type="ECO:0000256" key="3">
    <source>
        <dbReference type="ARBA" id="ARBA00022884"/>
    </source>
</evidence>
<protein>
    <recommendedName>
        <fullName evidence="6">Transcription antitermination protein NusB</fullName>
    </recommendedName>
    <alternativeName>
        <fullName evidence="6">Antitermination factor NusB</fullName>
    </alternativeName>
</protein>
<dbReference type="SUPFAM" id="SSF48013">
    <property type="entry name" value="NusB-like"/>
    <property type="match status" value="1"/>
</dbReference>
<dbReference type="InterPro" id="IPR006027">
    <property type="entry name" value="NusB_RsmB_TIM44"/>
</dbReference>
<keyword evidence="2 6" id="KW-0889">Transcription antitermination</keyword>
<dbReference type="GO" id="GO:0031564">
    <property type="term" value="P:transcription antitermination"/>
    <property type="evidence" value="ECO:0007669"/>
    <property type="project" value="UniProtKB-KW"/>
</dbReference>
<evidence type="ECO:0000256" key="2">
    <source>
        <dbReference type="ARBA" id="ARBA00022814"/>
    </source>
</evidence>
<dbReference type="InterPro" id="IPR035926">
    <property type="entry name" value="NusB-like_sf"/>
</dbReference>
<dbReference type="Pfam" id="PF01029">
    <property type="entry name" value="NusB"/>
    <property type="match status" value="1"/>
</dbReference>
<dbReference type="GO" id="GO:0003723">
    <property type="term" value="F:RNA binding"/>
    <property type="evidence" value="ECO:0007669"/>
    <property type="project" value="UniProtKB-UniRule"/>
</dbReference>
<organism evidence="8 9">
    <name type="scientific">Candidatus Faecalibacterium intestinigallinarum</name>
    <dbReference type="NCBI Taxonomy" id="2838581"/>
    <lineage>
        <taxon>Bacteria</taxon>
        <taxon>Bacillati</taxon>
        <taxon>Bacillota</taxon>
        <taxon>Clostridia</taxon>
        <taxon>Eubacteriales</taxon>
        <taxon>Oscillospiraceae</taxon>
        <taxon>Faecalibacterium</taxon>
    </lineage>
</organism>
<reference evidence="8" key="2">
    <citation type="submission" date="2021-04" db="EMBL/GenBank/DDBJ databases">
        <authorList>
            <person name="Gilroy R."/>
        </authorList>
    </citation>
    <scope>NUCLEOTIDE SEQUENCE</scope>
    <source>
        <strain evidence="8">ChiHcolR34-3080</strain>
    </source>
</reference>
<evidence type="ECO:0000256" key="4">
    <source>
        <dbReference type="ARBA" id="ARBA00023015"/>
    </source>
</evidence>
<dbReference type="Gene3D" id="1.10.940.10">
    <property type="entry name" value="NusB-like"/>
    <property type="match status" value="1"/>
</dbReference>
<evidence type="ECO:0000313" key="9">
    <source>
        <dbReference type="Proteomes" id="UP000823933"/>
    </source>
</evidence>
<comment type="function">
    <text evidence="6">Involved in transcription antitermination. Required for transcription of ribosomal RNA (rRNA) genes. Binds specifically to the boxA antiterminator sequence of the ribosomal RNA (rrn) operons.</text>
</comment>
<proteinExistence type="inferred from homology"/>
<dbReference type="PANTHER" id="PTHR11078:SF3">
    <property type="entry name" value="ANTITERMINATION NUSB DOMAIN-CONTAINING PROTEIN"/>
    <property type="match status" value="1"/>
</dbReference>
<keyword evidence="5 6" id="KW-0804">Transcription</keyword>
<comment type="caution">
    <text evidence="8">The sequence shown here is derived from an EMBL/GenBank/DDBJ whole genome shotgun (WGS) entry which is preliminary data.</text>
</comment>
<dbReference type="PANTHER" id="PTHR11078">
    <property type="entry name" value="N UTILIZATION SUBSTANCE PROTEIN B-RELATED"/>
    <property type="match status" value="1"/>
</dbReference>
<comment type="similarity">
    <text evidence="1 6">Belongs to the NusB family.</text>
</comment>
<evidence type="ECO:0000256" key="6">
    <source>
        <dbReference type="HAMAP-Rule" id="MF_00073"/>
    </source>
</evidence>
<accession>A0A9D1Q9J1</accession>
<evidence type="ECO:0000313" key="8">
    <source>
        <dbReference type="EMBL" id="HIW09112.1"/>
    </source>
</evidence>
<keyword evidence="4 6" id="KW-0805">Transcription regulation</keyword>
<dbReference type="AlphaFoldDB" id="A0A9D1Q9J1"/>
<feature type="domain" description="NusB/RsmB/TIM44" evidence="7">
    <location>
        <begin position="8"/>
        <end position="133"/>
    </location>
</feature>
<evidence type="ECO:0000256" key="5">
    <source>
        <dbReference type="ARBA" id="ARBA00023163"/>
    </source>
</evidence>
<dbReference type="NCBIfam" id="TIGR01951">
    <property type="entry name" value="nusB"/>
    <property type="match status" value="1"/>
</dbReference>
<dbReference type="HAMAP" id="MF_00073">
    <property type="entry name" value="NusB"/>
    <property type="match status" value="1"/>
</dbReference>
<gene>
    <name evidence="6 8" type="primary">nusB</name>
    <name evidence="8" type="ORF">H9890_06915</name>
</gene>
<dbReference type="GO" id="GO:0005829">
    <property type="term" value="C:cytosol"/>
    <property type="evidence" value="ECO:0007669"/>
    <property type="project" value="TreeGrafter"/>
</dbReference>
<name>A0A9D1Q9J1_9FIRM</name>
<keyword evidence="3 6" id="KW-0694">RNA-binding</keyword>
<sequence>MENQMPRRQAREHAFLLAFSQTFGELPLEEALAANREQDEEHPVDDFGACLLRTYYDHSAEVDDLIRSHLRGWTMERLSRVSITVLRLAIAEMLYGAEHKPGVAINEAVELAKKYGADEDYQFVNGLLGSVARESGLTASEEDGAQEEPAQL</sequence>